<keyword evidence="4" id="KW-1185">Reference proteome</keyword>
<feature type="transmembrane region" description="Helical" evidence="2">
    <location>
        <begin position="190"/>
        <end position="214"/>
    </location>
</feature>
<reference evidence="3" key="1">
    <citation type="submission" date="2022-06" db="EMBL/GenBank/DDBJ databases">
        <title>Genome public.</title>
        <authorList>
            <person name="Sun Q."/>
        </authorList>
    </citation>
    <scope>NUCLEOTIDE SEQUENCE</scope>
    <source>
        <strain evidence="3">CWNU-1</strain>
    </source>
</reference>
<evidence type="ECO:0000256" key="1">
    <source>
        <dbReference type="SAM" id="MobiDB-lite"/>
    </source>
</evidence>
<organism evidence="3 4">
    <name type="scientific">Streptomyces albipurpureus</name>
    <dbReference type="NCBI Taxonomy" id="2897419"/>
    <lineage>
        <taxon>Bacteria</taxon>
        <taxon>Bacillati</taxon>
        <taxon>Actinomycetota</taxon>
        <taxon>Actinomycetes</taxon>
        <taxon>Kitasatosporales</taxon>
        <taxon>Streptomycetaceae</taxon>
        <taxon>Streptomyces</taxon>
    </lineage>
</organism>
<dbReference type="Proteomes" id="UP001431429">
    <property type="component" value="Unassembled WGS sequence"/>
</dbReference>
<evidence type="ECO:0000313" key="3">
    <source>
        <dbReference type="EMBL" id="MCM2389099.1"/>
    </source>
</evidence>
<comment type="caution">
    <text evidence="3">The sequence shown here is derived from an EMBL/GenBank/DDBJ whole genome shotgun (WGS) entry which is preliminary data.</text>
</comment>
<accession>A0ABT0UKX9</accession>
<keyword evidence="2" id="KW-0472">Membrane</keyword>
<name>A0ABT0UKX9_9ACTN</name>
<feature type="transmembrane region" description="Helical" evidence="2">
    <location>
        <begin position="47"/>
        <end position="70"/>
    </location>
</feature>
<feature type="transmembrane region" description="Helical" evidence="2">
    <location>
        <begin position="118"/>
        <end position="139"/>
    </location>
</feature>
<evidence type="ECO:0000313" key="4">
    <source>
        <dbReference type="Proteomes" id="UP001431429"/>
    </source>
</evidence>
<keyword evidence="2" id="KW-1133">Transmembrane helix</keyword>
<protein>
    <submittedName>
        <fullName evidence="3">Uncharacterized protein</fullName>
    </submittedName>
</protein>
<proteinExistence type="predicted"/>
<feature type="transmembrane region" description="Helical" evidence="2">
    <location>
        <begin position="221"/>
        <end position="238"/>
    </location>
</feature>
<evidence type="ECO:0000256" key="2">
    <source>
        <dbReference type="SAM" id="Phobius"/>
    </source>
</evidence>
<feature type="transmembrane region" description="Helical" evidence="2">
    <location>
        <begin position="151"/>
        <end position="170"/>
    </location>
</feature>
<feature type="compositionally biased region" description="Pro residues" evidence="1">
    <location>
        <begin position="294"/>
        <end position="306"/>
    </location>
</feature>
<dbReference type="RefSeq" id="WP_250919444.1">
    <property type="nucleotide sequence ID" value="NZ_JAMQAW010000010.1"/>
</dbReference>
<feature type="region of interest" description="Disordered" evidence="1">
    <location>
        <begin position="287"/>
        <end position="306"/>
    </location>
</feature>
<gene>
    <name evidence="3" type="ORF">NBG84_12470</name>
</gene>
<sequence>MTLTRGAQITGAALCAVLAAIEGGWLVRDLSAARSSLDLWNFWTGQLRTLSLTTTLEDLLLLLVYLTVLASAVRHRVTAGALVAAGLVTIAVRLPGLWVLTSSWMDLRATDELRIRAVYTAFGSLGLGVGLLITALAGARQPRRLPGRTPLLVSILLGAAAVVLAAWEIRTAALSPHDHYADRFTGSESALLPLLGIPPGWLTAVTVLLALVAALGGTRPIGLVGGMLVLAAGIRGAGTGLRNQWMGRLDQSSVEDKLIVLSWGFEAAAGAMVLVLLVGHKPQAALAPTEPQALGPPPPSCRPPGW</sequence>
<keyword evidence="2" id="KW-0812">Transmembrane</keyword>
<dbReference type="EMBL" id="JAMQAW010000010">
    <property type="protein sequence ID" value="MCM2389099.1"/>
    <property type="molecule type" value="Genomic_DNA"/>
</dbReference>
<feature type="transmembrane region" description="Helical" evidence="2">
    <location>
        <begin position="258"/>
        <end position="278"/>
    </location>
</feature>
<feature type="transmembrane region" description="Helical" evidence="2">
    <location>
        <begin position="77"/>
        <end position="98"/>
    </location>
</feature>